<proteinExistence type="predicted"/>
<feature type="region of interest" description="Disordered" evidence="1">
    <location>
        <begin position="164"/>
        <end position="212"/>
    </location>
</feature>
<organism evidence="3 4">
    <name type="scientific">Lentinus brumalis</name>
    <dbReference type="NCBI Taxonomy" id="2498619"/>
    <lineage>
        <taxon>Eukaryota</taxon>
        <taxon>Fungi</taxon>
        <taxon>Dikarya</taxon>
        <taxon>Basidiomycota</taxon>
        <taxon>Agaricomycotina</taxon>
        <taxon>Agaricomycetes</taxon>
        <taxon>Polyporales</taxon>
        <taxon>Polyporaceae</taxon>
        <taxon>Lentinus</taxon>
    </lineage>
</organism>
<dbReference type="EMBL" id="KZ857413">
    <property type="protein sequence ID" value="RDX48172.1"/>
    <property type="molecule type" value="Genomic_DNA"/>
</dbReference>
<evidence type="ECO:0000313" key="4">
    <source>
        <dbReference type="Proteomes" id="UP000256964"/>
    </source>
</evidence>
<feature type="region of interest" description="Disordered" evidence="1">
    <location>
        <begin position="435"/>
        <end position="465"/>
    </location>
</feature>
<feature type="compositionally biased region" description="Basic and acidic residues" evidence="1">
    <location>
        <begin position="636"/>
        <end position="646"/>
    </location>
</feature>
<reference evidence="3 4" key="1">
    <citation type="journal article" date="2018" name="Biotechnol. Biofuels">
        <title>Integrative visual omics of the white-rot fungus Polyporus brumalis exposes the biotechnological potential of its oxidative enzymes for delignifying raw plant biomass.</title>
        <authorList>
            <person name="Miyauchi S."/>
            <person name="Rancon A."/>
            <person name="Drula E."/>
            <person name="Hage H."/>
            <person name="Chaduli D."/>
            <person name="Favel A."/>
            <person name="Grisel S."/>
            <person name="Henrissat B."/>
            <person name="Herpoel-Gimbert I."/>
            <person name="Ruiz-Duenas F.J."/>
            <person name="Chevret D."/>
            <person name="Hainaut M."/>
            <person name="Lin J."/>
            <person name="Wang M."/>
            <person name="Pangilinan J."/>
            <person name="Lipzen A."/>
            <person name="Lesage-Meessen L."/>
            <person name="Navarro D."/>
            <person name="Riley R."/>
            <person name="Grigoriev I.V."/>
            <person name="Zhou S."/>
            <person name="Raouche S."/>
            <person name="Rosso M.N."/>
        </authorList>
    </citation>
    <scope>NUCLEOTIDE SEQUENCE [LARGE SCALE GENOMIC DNA]</scope>
    <source>
        <strain evidence="3 4">BRFM 1820</strain>
    </source>
</reference>
<dbReference type="OrthoDB" id="2421327at2759"/>
<dbReference type="GO" id="GO:0033553">
    <property type="term" value="C:rDNA heterochromatin"/>
    <property type="evidence" value="ECO:0007669"/>
    <property type="project" value="TreeGrafter"/>
</dbReference>
<dbReference type="STRING" id="139420.A0A371D6Q1"/>
<feature type="compositionally biased region" description="Polar residues" evidence="1">
    <location>
        <begin position="681"/>
        <end position="693"/>
    </location>
</feature>
<dbReference type="AlphaFoldDB" id="A0A371D6Q1"/>
<dbReference type="GO" id="GO:0070824">
    <property type="term" value="C:SHREC complex"/>
    <property type="evidence" value="ECO:0007669"/>
    <property type="project" value="InterPro"/>
</dbReference>
<dbReference type="Pfam" id="PF16761">
    <property type="entry name" value="Clr2_transil"/>
    <property type="match status" value="1"/>
</dbReference>
<dbReference type="Proteomes" id="UP000256964">
    <property type="component" value="Unassembled WGS sequence"/>
</dbReference>
<gene>
    <name evidence="3" type="ORF">OH76DRAFT_1405089</name>
</gene>
<dbReference type="GO" id="GO:0031934">
    <property type="term" value="C:mating-type region heterochromatin"/>
    <property type="evidence" value="ECO:0007669"/>
    <property type="project" value="TreeGrafter"/>
</dbReference>
<evidence type="ECO:0000256" key="1">
    <source>
        <dbReference type="SAM" id="MobiDB-lite"/>
    </source>
</evidence>
<dbReference type="PANTHER" id="PTHR38046:SF1">
    <property type="entry name" value="CRYPTIC LOCI REGULATOR 2"/>
    <property type="match status" value="1"/>
</dbReference>
<feature type="compositionally biased region" description="Pro residues" evidence="1">
    <location>
        <begin position="667"/>
        <end position="678"/>
    </location>
</feature>
<feature type="compositionally biased region" description="Low complexity" evidence="1">
    <location>
        <begin position="694"/>
        <end position="710"/>
    </location>
</feature>
<dbReference type="InterPro" id="IPR031915">
    <property type="entry name" value="Clr2_N"/>
</dbReference>
<sequence length="879" mass="97361">MSRRHPGNHTIPDNPHWIEFPRTDGSTAHLPKNTTKIVDSEGQVNYMRPVAMDESLAIMWRVAVGTAMAARMNMPKGPNYVLKSFPKGYQLYDHNKGPVNAPRHDPYLCGSINVNRFRSTNEFIPHAIWLMTDDSLNRANCQCKYCTKQPQRIISDTMGLSARRSASAAGGLPSTVSRAPRKPRERRQDRVATKPFAAVRRAPKPLPVGPQQYIAPERDLDVRSSFALEEGHRPRRYRKGELLWYHLDPPIRGRSPEEDITYWPGIVDEAHIKTNALPTGSADGDVDMTPLYAEAADADSVPSGPNEIPLEAPGSVPWRIEQWYIYKVKLLGAACSVFVAEEQVLPYLAYAPSDQVITHVQEELANHLQTVSIDEMDRDIESHMFSYDPMQPEPAGDAYYEKYKRAVAPYTLAIQIASNVAHYWLPTDEWDCKFQVPPRSPVASTSSDPPPQPQPQSQSQPQNATLHSVIEQSLTKNAISPASIAGPNGSVTEPESISMLGRVPRSALPQTVVQTRFQGLWWGTERIWTGELVRLKIARAQFAPKGTDIIYPPAGPSARTLEWYKKNHPDMLEGGEDSIGAGQRGLFLRLEGLVVVDVPTPDGSSTKECRASGMLYEVVDEDWEDPRTSQAVPADAKGKGKARESPDVTMTDSISQGSSFMSQASPLKPPPLPNPDPTVPVSETASSILSQTSPAAAAAAATEAAAPATEQKSRLHSHPVLFTPYPLPPASTSYKFRPILPDGYEVVISLSLISGRYYPGLLRHPLLESTIKQALATKDELSHRHLWALDGLSPGVHQSMDPRYWKGSRLVMFQDADKEARDRFKELWEETKMARLHSQPEPSGGARERLDELWEEAKIAQVHPHPETGEGAHAAMEVD</sequence>
<evidence type="ECO:0000313" key="3">
    <source>
        <dbReference type="EMBL" id="RDX48172.1"/>
    </source>
</evidence>
<dbReference type="InterPro" id="IPR038986">
    <property type="entry name" value="Clr2"/>
</dbReference>
<protein>
    <recommendedName>
        <fullName evidence="2">Cryptic loci regulator 2 N-terminal domain-containing protein</fullName>
    </recommendedName>
</protein>
<feature type="compositionally biased region" description="Polar residues" evidence="1">
    <location>
        <begin position="648"/>
        <end position="665"/>
    </location>
</feature>
<accession>A0A371D6Q1</accession>
<feature type="region of interest" description="Disordered" evidence="1">
    <location>
        <begin position="621"/>
        <end position="713"/>
    </location>
</feature>
<name>A0A371D6Q1_9APHY</name>
<evidence type="ECO:0000259" key="2">
    <source>
        <dbReference type="Pfam" id="PF16761"/>
    </source>
</evidence>
<feature type="domain" description="Cryptic loci regulator 2 N-terminal" evidence="2">
    <location>
        <begin position="80"/>
        <end position="146"/>
    </location>
</feature>
<dbReference type="GO" id="GO:0030466">
    <property type="term" value="P:silent mating-type cassette heterochromatin formation"/>
    <property type="evidence" value="ECO:0007669"/>
    <property type="project" value="TreeGrafter"/>
</dbReference>
<keyword evidence="4" id="KW-1185">Reference proteome</keyword>
<dbReference type="PANTHER" id="PTHR38046">
    <property type="entry name" value="CRYPTIC LOCI REGULATOR 2"/>
    <property type="match status" value="1"/>
</dbReference>